<dbReference type="RefSeq" id="XP_060324075.1">
    <property type="nucleotide sequence ID" value="XM_060465765.1"/>
</dbReference>
<keyword evidence="2" id="KW-1185">Reference proteome</keyword>
<name>A0AA39MNY9_ARMTA</name>
<protein>
    <submittedName>
        <fullName evidence="1">Uncharacterized protein</fullName>
    </submittedName>
</protein>
<sequence>MHLPWILRLRAVQNESDCNEVLEGLSRSTSFAVTFAQLPRRLMVVMRRYAKIQLTVRLHTCWDVRNLRSVLLSRLLVASDELQNQHVITSSLATPTWNIVHPGKPCLSYLLDESVSRFSRPSPHNGDWGLIQGEPRARTKDAITSTSGVTASRYLQQGHGWLNPS</sequence>
<proteinExistence type="predicted"/>
<reference evidence="1" key="1">
    <citation type="submission" date="2023-06" db="EMBL/GenBank/DDBJ databases">
        <authorList>
            <consortium name="Lawrence Berkeley National Laboratory"/>
            <person name="Ahrendt S."/>
            <person name="Sahu N."/>
            <person name="Indic B."/>
            <person name="Wong-Bajracharya J."/>
            <person name="Merenyi Z."/>
            <person name="Ke H.-M."/>
            <person name="Monk M."/>
            <person name="Kocsube S."/>
            <person name="Drula E."/>
            <person name="Lipzen A."/>
            <person name="Balint B."/>
            <person name="Henrissat B."/>
            <person name="Andreopoulos B."/>
            <person name="Martin F.M."/>
            <person name="Harder C.B."/>
            <person name="Rigling D."/>
            <person name="Ford K.L."/>
            <person name="Foster G.D."/>
            <person name="Pangilinan J."/>
            <person name="Papanicolaou A."/>
            <person name="Barry K."/>
            <person name="LaButti K."/>
            <person name="Viragh M."/>
            <person name="Koriabine M."/>
            <person name="Yan M."/>
            <person name="Riley R."/>
            <person name="Champramary S."/>
            <person name="Plett K.L."/>
            <person name="Tsai I.J."/>
            <person name="Slot J."/>
            <person name="Sipos G."/>
            <person name="Plett J."/>
            <person name="Nagy L.G."/>
            <person name="Grigoriev I.V."/>
        </authorList>
    </citation>
    <scope>NUCLEOTIDE SEQUENCE</scope>
    <source>
        <strain evidence="1">CCBAS 213</strain>
    </source>
</reference>
<dbReference type="Proteomes" id="UP001175211">
    <property type="component" value="Unassembled WGS sequence"/>
</dbReference>
<accession>A0AA39MNY9</accession>
<dbReference type="EMBL" id="JAUEPS010000068">
    <property type="protein sequence ID" value="KAK0441736.1"/>
    <property type="molecule type" value="Genomic_DNA"/>
</dbReference>
<evidence type="ECO:0000313" key="2">
    <source>
        <dbReference type="Proteomes" id="UP001175211"/>
    </source>
</evidence>
<gene>
    <name evidence="1" type="ORF">EV420DRAFT_1087309</name>
</gene>
<evidence type="ECO:0000313" key="1">
    <source>
        <dbReference type="EMBL" id="KAK0441736.1"/>
    </source>
</evidence>
<dbReference type="GeneID" id="85349313"/>
<organism evidence="1 2">
    <name type="scientific">Armillaria tabescens</name>
    <name type="common">Ringless honey mushroom</name>
    <name type="synonym">Agaricus tabescens</name>
    <dbReference type="NCBI Taxonomy" id="1929756"/>
    <lineage>
        <taxon>Eukaryota</taxon>
        <taxon>Fungi</taxon>
        <taxon>Dikarya</taxon>
        <taxon>Basidiomycota</taxon>
        <taxon>Agaricomycotina</taxon>
        <taxon>Agaricomycetes</taxon>
        <taxon>Agaricomycetidae</taxon>
        <taxon>Agaricales</taxon>
        <taxon>Marasmiineae</taxon>
        <taxon>Physalacriaceae</taxon>
        <taxon>Desarmillaria</taxon>
    </lineage>
</organism>
<comment type="caution">
    <text evidence="1">The sequence shown here is derived from an EMBL/GenBank/DDBJ whole genome shotgun (WGS) entry which is preliminary data.</text>
</comment>
<dbReference type="AlphaFoldDB" id="A0AA39MNY9"/>